<keyword evidence="18" id="KW-0458">Lysosome</keyword>
<dbReference type="InterPro" id="IPR000210">
    <property type="entry name" value="BTB/POZ_dom"/>
</dbReference>
<evidence type="ECO:0000256" key="12">
    <source>
        <dbReference type="ARBA" id="ARBA00022801"/>
    </source>
</evidence>
<dbReference type="Gene3D" id="3.30.710.10">
    <property type="entry name" value="Potassium Channel Kv1.1, Chain A"/>
    <property type="match status" value="1"/>
</dbReference>
<dbReference type="InterPro" id="IPR013780">
    <property type="entry name" value="Glyco_hydro_b"/>
</dbReference>
<evidence type="ECO:0000256" key="2">
    <source>
        <dbReference type="ARBA" id="ARBA00004123"/>
    </source>
</evidence>
<evidence type="ECO:0000256" key="18">
    <source>
        <dbReference type="ARBA" id="ARBA00023228"/>
    </source>
</evidence>
<evidence type="ECO:0000256" key="9">
    <source>
        <dbReference type="ARBA" id="ARBA00022729"/>
    </source>
</evidence>
<keyword evidence="9" id="KW-0732">Signal</keyword>
<dbReference type="Pfam" id="PF16757">
    <property type="entry name" value="Fucosidase_C"/>
    <property type="match status" value="1"/>
</dbReference>
<dbReference type="SUPFAM" id="SSF54695">
    <property type="entry name" value="POZ domain"/>
    <property type="match status" value="1"/>
</dbReference>
<dbReference type="InterPro" id="IPR057739">
    <property type="entry name" value="Glyco_hydro_29_N"/>
</dbReference>
<keyword evidence="8" id="KW-0479">Metal-binding</keyword>
<feature type="domain" description="C2H2-type" evidence="26">
    <location>
        <begin position="371"/>
        <end position="398"/>
    </location>
</feature>
<dbReference type="PROSITE" id="PS50157">
    <property type="entry name" value="ZINC_FINGER_C2H2_2"/>
    <property type="match status" value="2"/>
</dbReference>
<comment type="subunit">
    <text evidence="5">Homotetramer.</text>
</comment>
<feature type="domain" description="C2H2-type" evidence="26">
    <location>
        <begin position="399"/>
        <end position="427"/>
    </location>
</feature>
<dbReference type="GO" id="GO:0005764">
    <property type="term" value="C:lysosome"/>
    <property type="evidence" value="ECO:0007669"/>
    <property type="project" value="UniProtKB-SubCell"/>
</dbReference>
<dbReference type="SUPFAM" id="SSF57667">
    <property type="entry name" value="beta-beta-alpha zinc fingers"/>
    <property type="match status" value="1"/>
</dbReference>
<evidence type="ECO:0000256" key="3">
    <source>
        <dbReference type="ARBA" id="ARBA00004371"/>
    </source>
</evidence>
<dbReference type="PRINTS" id="PR00741">
    <property type="entry name" value="GLHYDRLASE29"/>
</dbReference>
<keyword evidence="11 23" id="KW-0863">Zinc-finger</keyword>
<dbReference type="AlphaFoldDB" id="A0A9Q0IQH7"/>
<dbReference type="PANTHER" id="PTHR10030:SF2">
    <property type="entry name" value="TISSUE ALPHA-L-FUCOSIDASE"/>
    <property type="match status" value="1"/>
</dbReference>
<keyword evidence="16" id="KW-0804">Transcription</keyword>
<keyword evidence="15" id="KW-0443">Lipid metabolism</keyword>
<evidence type="ECO:0000256" key="16">
    <source>
        <dbReference type="ARBA" id="ARBA00023163"/>
    </source>
</evidence>
<organism evidence="27 28">
    <name type="scientific">Muraenolepis orangiensis</name>
    <name type="common">Patagonian moray cod</name>
    <dbReference type="NCBI Taxonomy" id="630683"/>
    <lineage>
        <taxon>Eukaryota</taxon>
        <taxon>Metazoa</taxon>
        <taxon>Chordata</taxon>
        <taxon>Craniata</taxon>
        <taxon>Vertebrata</taxon>
        <taxon>Euteleostomi</taxon>
        <taxon>Actinopterygii</taxon>
        <taxon>Neopterygii</taxon>
        <taxon>Teleostei</taxon>
        <taxon>Neoteleostei</taxon>
        <taxon>Acanthomorphata</taxon>
        <taxon>Zeiogadaria</taxon>
        <taxon>Gadariae</taxon>
        <taxon>Gadiformes</taxon>
        <taxon>Muraenolepidoidei</taxon>
        <taxon>Muraenolepididae</taxon>
        <taxon>Muraenolepis</taxon>
    </lineage>
</organism>
<protein>
    <recommendedName>
        <fullName evidence="7">Tissue alpha-L-fucosidase</fullName>
        <ecNumber evidence="6">3.2.1.51</ecNumber>
    </recommendedName>
    <alternativeName>
        <fullName evidence="21">Alpha-L-fucosidase I</fullName>
    </alternativeName>
    <alternativeName>
        <fullName evidence="22">Alpha-L-fucoside fucohydrolase 1</fullName>
    </alternativeName>
</protein>
<evidence type="ECO:0000256" key="19">
    <source>
        <dbReference type="ARBA" id="ARBA00023242"/>
    </source>
</evidence>
<reference evidence="27" key="1">
    <citation type="submission" date="2022-07" db="EMBL/GenBank/DDBJ databases">
        <title>Chromosome-level genome of Muraenolepis orangiensis.</title>
        <authorList>
            <person name="Kim J."/>
        </authorList>
    </citation>
    <scope>NUCLEOTIDE SEQUENCE</scope>
    <source>
        <strain evidence="27">KU_S4_2022</strain>
        <tissue evidence="27">Muscle</tissue>
    </source>
</reference>
<keyword evidence="19" id="KW-0539">Nucleus</keyword>
<comment type="caution">
    <text evidence="27">The sequence shown here is derived from an EMBL/GenBank/DDBJ whole genome shotgun (WGS) entry which is preliminary data.</text>
</comment>
<dbReference type="SMART" id="SM00225">
    <property type="entry name" value="BTB"/>
    <property type="match status" value="1"/>
</dbReference>
<dbReference type="InterPro" id="IPR031919">
    <property type="entry name" value="Fucosidase_C"/>
</dbReference>
<dbReference type="PROSITE" id="PS50097">
    <property type="entry name" value="BTB"/>
    <property type="match status" value="1"/>
</dbReference>
<dbReference type="Pfam" id="PF01120">
    <property type="entry name" value="Alpha_L_fucos"/>
    <property type="match status" value="1"/>
</dbReference>
<dbReference type="FunFam" id="3.30.160.60:FF:000065">
    <property type="entry name" value="B-cell CLL/lymphoma 6, member B"/>
    <property type="match status" value="1"/>
</dbReference>
<dbReference type="Gene3D" id="3.30.160.60">
    <property type="entry name" value="Classic Zinc Finger"/>
    <property type="match status" value="2"/>
</dbReference>
<dbReference type="InterPro" id="IPR036236">
    <property type="entry name" value="Znf_C2H2_sf"/>
</dbReference>
<dbReference type="Proteomes" id="UP001148018">
    <property type="component" value="Unassembled WGS sequence"/>
</dbReference>
<evidence type="ECO:0000256" key="15">
    <source>
        <dbReference type="ARBA" id="ARBA00023098"/>
    </source>
</evidence>
<comment type="function">
    <text evidence="1">Alpha-L-fucosidase is responsible for hydrolyzing the alpha-1,6-linked fucose joined to the reducing-end N-acetylglucosamine of the carbohydrate moieties of glycoproteins.</text>
</comment>
<evidence type="ECO:0000256" key="24">
    <source>
        <dbReference type="SAM" id="MobiDB-lite"/>
    </source>
</evidence>
<evidence type="ECO:0000256" key="21">
    <source>
        <dbReference type="ARBA" id="ARBA00031765"/>
    </source>
</evidence>
<dbReference type="GO" id="GO:0005634">
    <property type="term" value="C:nucleus"/>
    <property type="evidence" value="ECO:0007669"/>
    <property type="project" value="UniProtKB-SubCell"/>
</dbReference>
<dbReference type="Gene3D" id="3.20.20.80">
    <property type="entry name" value="Glycosidases"/>
    <property type="match status" value="1"/>
</dbReference>
<accession>A0A9Q0IQH7</accession>
<dbReference type="GO" id="GO:0006629">
    <property type="term" value="P:lipid metabolic process"/>
    <property type="evidence" value="ECO:0007669"/>
    <property type="project" value="UniProtKB-KW"/>
</dbReference>
<dbReference type="GO" id="GO:0004560">
    <property type="term" value="F:alpha-L-fucosidase activity"/>
    <property type="evidence" value="ECO:0007669"/>
    <property type="project" value="UniProtKB-EC"/>
</dbReference>
<dbReference type="SUPFAM" id="SSF51445">
    <property type="entry name" value="(Trans)glycosidases"/>
    <property type="match status" value="1"/>
</dbReference>
<evidence type="ECO:0000256" key="17">
    <source>
        <dbReference type="ARBA" id="ARBA00023180"/>
    </source>
</evidence>
<evidence type="ECO:0000256" key="8">
    <source>
        <dbReference type="ARBA" id="ARBA00022723"/>
    </source>
</evidence>
<dbReference type="Pfam" id="PF00651">
    <property type="entry name" value="BTB"/>
    <property type="match status" value="1"/>
</dbReference>
<dbReference type="PANTHER" id="PTHR10030">
    <property type="entry name" value="ALPHA-L-FUCOSIDASE"/>
    <property type="match status" value="1"/>
</dbReference>
<dbReference type="SMART" id="SM00355">
    <property type="entry name" value="ZnF_C2H2"/>
    <property type="match status" value="2"/>
</dbReference>
<proteinExistence type="inferred from homology"/>
<dbReference type="InterPro" id="IPR011333">
    <property type="entry name" value="SKP1/BTB/POZ_sf"/>
</dbReference>
<dbReference type="InterPro" id="IPR017853">
    <property type="entry name" value="GH"/>
</dbReference>
<dbReference type="FunFam" id="3.30.160.60:FF:000379">
    <property type="entry name" value="Zinc finger and BTB domain-containing protein 46"/>
    <property type="match status" value="1"/>
</dbReference>
<evidence type="ECO:0000256" key="23">
    <source>
        <dbReference type="PROSITE-ProRule" id="PRU00042"/>
    </source>
</evidence>
<gene>
    <name evidence="27" type="ORF">NHX12_023835</name>
</gene>
<dbReference type="InterPro" id="IPR016286">
    <property type="entry name" value="FUC_metazoa-typ"/>
</dbReference>
<dbReference type="Gene3D" id="2.60.40.1180">
    <property type="entry name" value="Golgi alpha-mannosidase II"/>
    <property type="match status" value="1"/>
</dbReference>
<dbReference type="InterPro" id="IPR013087">
    <property type="entry name" value="Znf_C2H2_type"/>
</dbReference>
<evidence type="ECO:0000256" key="22">
    <source>
        <dbReference type="ARBA" id="ARBA00032971"/>
    </source>
</evidence>
<keyword evidence="17" id="KW-0325">Glycoprotein</keyword>
<dbReference type="GO" id="GO:0016139">
    <property type="term" value="P:glycoside catabolic process"/>
    <property type="evidence" value="ECO:0007669"/>
    <property type="project" value="TreeGrafter"/>
</dbReference>
<evidence type="ECO:0000259" key="25">
    <source>
        <dbReference type="PROSITE" id="PS50097"/>
    </source>
</evidence>
<dbReference type="EMBL" id="JANIIK010000039">
    <property type="protein sequence ID" value="KAJ3609312.1"/>
    <property type="molecule type" value="Genomic_DNA"/>
</dbReference>
<dbReference type="InterPro" id="IPR000933">
    <property type="entry name" value="Glyco_hydro_29"/>
</dbReference>
<evidence type="ECO:0000313" key="27">
    <source>
        <dbReference type="EMBL" id="KAJ3609312.1"/>
    </source>
</evidence>
<comment type="similarity">
    <text evidence="4">Belongs to the glycosyl hydrolase 29 family.</text>
</comment>
<dbReference type="GO" id="GO:0008270">
    <property type="term" value="F:zinc ion binding"/>
    <property type="evidence" value="ECO:0007669"/>
    <property type="project" value="UniProtKB-KW"/>
</dbReference>
<evidence type="ECO:0000256" key="7">
    <source>
        <dbReference type="ARBA" id="ARBA00014025"/>
    </source>
</evidence>
<dbReference type="CDD" id="cd18199">
    <property type="entry name" value="BTB_POZ_ZBTB8"/>
    <property type="match status" value="1"/>
</dbReference>
<name>A0A9Q0IQH7_9TELE</name>
<comment type="subcellular location">
    <subcellularLocation>
        <location evidence="3">Lysosome</location>
    </subcellularLocation>
    <subcellularLocation>
        <location evidence="2">Nucleus</location>
    </subcellularLocation>
</comment>
<evidence type="ECO:0000313" key="28">
    <source>
        <dbReference type="Proteomes" id="UP001148018"/>
    </source>
</evidence>
<keyword evidence="20" id="KW-0326">Glycosidase</keyword>
<dbReference type="EC" id="3.2.1.51" evidence="6"/>
<sequence length="889" mass="99504">MEVPCYLAKLLRELNEQRKRDYFCDCSVLVEGRVFKAHRNVLFAGSGYFRALLVHYLQDTGQPHSTASLDIVTADAFSIILDFLYSGRLALNRANVIEVMSAGSYLQMTDLVNFCKEYIRSSLDICNKGKEGAKQGNPEGGEAPPDRVATTESPGSVSRAAQVAPEADRGSGSESVVSVRAPPSAASRVATPPGPSEAPQSDRGSRGGNFLSGREGPKGRVDLAAPSSSSSSTGLTPELLLNPKIEYDPDEEMVESPDSKELGLYPGAGHPDHTRLLPPSPCTSNERSPYGGGAYLNGRHFSDTLARSEGCSPMRDRGDQGQRFTHGLGPAMGGGRLDEGLGAEGPSVMAIQSDWFVEDTGDCMLMPVKLHKCPFCPYTAKQKGILTRHIRCHTGERPFPCPICGKRFTRQEHMRNHTLCRHRHYMPLPCKSCRRAFEGEDITEGLRRFGVCSDCSSARYTADWESLDARPLPTWFDDVKFGVFIHWGVFSVPGFGKFSEWFWWWWKGMKYEAEAEFMRKNYPPDFQYADFAHQFRAEFFDANSWAEILEASGAKYVVFTSKHHEGFTNWPSPTSWNWNSMDVGPHRDLVGELAAAVRKKNLHFGLYHSMFEWFNPLYLADEASGFKTQEYVFRKALPELVQLVNNYKPDLIWSDGDWTAPDTYWNSTEFLAWLYNDSPVKDVVVTNDRWGKGCYCKHGGYYNCADRYTPTEVPTHKWEKCQTIDTLSWGYRRYMKATELLTLPEILKDMMYVVAFGGNYLLNIGPMSDGMIPPVFEERLRAMGSWLKINGEAVYGSRAWRAQTEPAVVPLYYTTKNNSVYAVILGWPPNQRLQLSLPKTSDATNVTLLDYPNMPLVWKPVEAGGLVIAMPPMAASAGNAWTLKLEGVA</sequence>
<evidence type="ECO:0000256" key="20">
    <source>
        <dbReference type="ARBA" id="ARBA00023295"/>
    </source>
</evidence>
<evidence type="ECO:0000256" key="4">
    <source>
        <dbReference type="ARBA" id="ARBA00007951"/>
    </source>
</evidence>
<dbReference type="OrthoDB" id="4845755at2759"/>
<dbReference type="FunFam" id="3.20.20.80:FF:000027">
    <property type="entry name" value="Alpha-L-fucosidase"/>
    <property type="match status" value="1"/>
</dbReference>
<dbReference type="SMART" id="SM00812">
    <property type="entry name" value="Alpha_L_fucos"/>
    <property type="match status" value="1"/>
</dbReference>
<keyword evidence="12" id="KW-0378">Hydrolase</keyword>
<feature type="domain" description="BTB" evidence="25">
    <location>
        <begin position="24"/>
        <end position="93"/>
    </location>
</feature>
<evidence type="ECO:0000256" key="11">
    <source>
        <dbReference type="ARBA" id="ARBA00022771"/>
    </source>
</evidence>
<evidence type="ECO:0000256" key="1">
    <source>
        <dbReference type="ARBA" id="ARBA00004071"/>
    </source>
</evidence>
<evidence type="ECO:0000259" key="26">
    <source>
        <dbReference type="PROSITE" id="PS50157"/>
    </source>
</evidence>
<evidence type="ECO:0000256" key="13">
    <source>
        <dbReference type="ARBA" id="ARBA00022833"/>
    </source>
</evidence>
<keyword evidence="13" id="KW-0862">Zinc</keyword>
<evidence type="ECO:0000256" key="5">
    <source>
        <dbReference type="ARBA" id="ARBA00011881"/>
    </source>
</evidence>
<keyword evidence="14" id="KW-0805">Transcription regulation</keyword>
<evidence type="ECO:0000256" key="14">
    <source>
        <dbReference type="ARBA" id="ARBA00023015"/>
    </source>
</evidence>
<keyword evidence="28" id="KW-1185">Reference proteome</keyword>
<evidence type="ECO:0000256" key="10">
    <source>
        <dbReference type="ARBA" id="ARBA00022737"/>
    </source>
</evidence>
<evidence type="ECO:0000256" key="6">
    <source>
        <dbReference type="ARBA" id="ARBA00012662"/>
    </source>
</evidence>
<dbReference type="PROSITE" id="PS00028">
    <property type="entry name" value="ZINC_FINGER_C2H2_1"/>
    <property type="match status" value="1"/>
</dbReference>
<feature type="region of interest" description="Disordered" evidence="24">
    <location>
        <begin position="130"/>
        <end position="242"/>
    </location>
</feature>
<keyword evidence="10" id="KW-0677">Repeat</keyword>
<dbReference type="GO" id="GO:0006004">
    <property type="term" value="P:fucose metabolic process"/>
    <property type="evidence" value="ECO:0007669"/>
    <property type="project" value="InterPro"/>
</dbReference>